<dbReference type="Gene3D" id="1.20.1290.10">
    <property type="entry name" value="AhpD-like"/>
    <property type="match status" value="1"/>
</dbReference>
<gene>
    <name evidence="2" type="ORF">AOA14_10895</name>
</gene>
<reference evidence="2 3" key="2">
    <citation type="journal article" date="2016" name="Genome Announc.">
        <title>Complete Genome Sequence of Sphingopyxis terrae Strain 203-1 (NBRC 111660), a Polyethylene Glycol Degrader.</title>
        <authorList>
            <person name="Ohtsubo Y."/>
            <person name="Nonoyama S."/>
            <person name="Nagata Y."/>
            <person name="Numata M."/>
            <person name="Tsuchikane K."/>
            <person name="Hosoyama A."/>
            <person name="Yamazoe A."/>
            <person name="Tsuda M."/>
            <person name="Fujita N."/>
            <person name="Kawai F."/>
        </authorList>
    </citation>
    <scope>NUCLEOTIDE SEQUENCE [LARGE SCALE GENOMIC DNA]</scope>
    <source>
        <strain evidence="2 3">203-1</strain>
    </source>
</reference>
<dbReference type="PANTHER" id="PTHR35446:SF3">
    <property type="entry name" value="CMD DOMAIN-CONTAINING PROTEIN"/>
    <property type="match status" value="1"/>
</dbReference>
<evidence type="ECO:0000313" key="3">
    <source>
        <dbReference type="Proteomes" id="UP000076234"/>
    </source>
</evidence>
<dbReference type="STRING" id="1219058.AOA14_10895"/>
<dbReference type="KEGG" id="ster:AOA14_10895"/>
<dbReference type="PANTHER" id="PTHR35446">
    <property type="entry name" value="SI:CH211-175M2.5"/>
    <property type="match status" value="1"/>
</dbReference>
<dbReference type="InterPro" id="IPR029032">
    <property type="entry name" value="AhpD-like"/>
</dbReference>
<name>A0A142VZF9_9SPHN</name>
<evidence type="ECO:0000259" key="1">
    <source>
        <dbReference type="Pfam" id="PF02627"/>
    </source>
</evidence>
<dbReference type="RefSeq" id="WP_062901823.1">
    <property type="nucleotide sequence ID" value="NZ_CP013342.1"/>
</dbReference>
<dbReference type="InterPro" id="IPR004675">
    <property type="entry name" value="AhpD_core"/>
</dbReference>
<evidence type="ECO:0000313" key="2">
    <source>
        <dbReference type="EMBL" id="AMU95112.1"/>
    </source>
</evidence>
<dbReference type="NCBIfam" id="TIGR00778">
    <property type="entry name" value="ahpD_dom"/>
    <property type="match status" value="1"/>
</dbReference>
<dbReference type="GO" id="GO:0051920">
    <property type="term" value="F:peroxiredoxin activity"/>
    <property type="evidence" value="ECO:0007669"/>
    <property type="project" value="InterPro"/>
</dbReference>
<sequence>MSLIPTPATVEAAPVASQAMLQAVQAQLGSVPNLFRLVSTSPETLEGYVGLMGALGKGSLPAATRERIALAIAEINGCSYCLSAHSYLGRNLAKLDDAEMTANRSGASNDPVADAAVRFAAALAHNRGHVTEAEVLALREAGYTNAQALEIVLHVALNSFTNYVNEAFGTEIDFPVVRARTSA</sequence>
<protein>
    <submittedName>
        <fullName evidence="2">Alkylhydroperoxidase</fullName>
    </submittedName>
</protein>
<dbReference type="Proteomes" id="UP000076234">
    <property type="component" value="Chromosome"/>
</dbReference>
<dbReference type="InterPro" id="IPR003779">
    <property type="entry name" value="CMD-like"/>
</dbReference>
<organism evidence="2 3">
    <name type="scientific">Sphingopyxis terrae subsp. terrae NBRC 15098</name>
    <dbReference type="NCBI Taxonomy" id="1219058"/>
    <lineage>
        <taxon>Bacteria</taxon>
        <taxon>Pseudomonadati</taxon>
        <taxon>Pseudomonadota</taxon>
        <taxon>Alphaproteobacteria</taxon>
        <taxon>Sphingomonadales</taxon>
        <taxon>Sphingomonadaceae</taxon>
        <taxon>Sphingopyxis</taxon>
    </lineage>
</organism>
<keyword evidence="2" id="KW-0575">Peroxidase</keyword>
<proteinExistence type="predicted"/>
<keyword evidence="2" id="KW-0560">Oxidoreductase</keyword>
<accession>A0A142VZF9</accession>
<dbReference type="Pfam" id="PF02627">
    <property type="entry name" value="CMD"/>
    <property type="match status" value="1"/>
</dbReference>
<dbReference type="SUPFAM" id="SSF69118">
    <property type="entry name" value="AhpD-like"/>
    <property type="match status" value="1"/>
</dbReference>
<dbReference type="EMBL" id="CP013342">
    <property type="protein sequence ID" value="AMU95112.1"/>
    <property type="molecule type" value="Genomic_DNA"/>
</dbReference>
<dbReference type="AlphaFoldDB" id="A0A142VZF9"/>
<reference evidence="3" key="1">
    <citation type="submission" date="2015-11" db="EMBL/GenBank/DDBJ databases">
        <title>Complete genome sequence of a polyethylene glycol-degrading strain Sphingopyxis terrae strain 203-1 (NBRC 15098).</title>
        <authorList>
            <person name="Yoshiyuki O."/>
            <person name="Shouta N."/>
            <person name="Nagata Y."/>
            <person name="Numata M."/>
            <person name="Tsuchikane K."/>
            <person name="Hosoyama A."/>
            <person name="Yamazoe A."/>
            <person name="Tsuda M."/>
            <person name="Fujita N."/>
            <person name="Kawai F."/>
        </authorList>
    </citation>
    <scope>NUCLEOTIDE SEQUENCE [LARGE SCALE GENOMIC DNA]</scope>
    <source>
        <strain evidence="3">203-1</strain>
    </source>
</reference>
<feature type="domain" description="Carboxymuconolactone decarboxylase-like" evidence="1">
    <location>
        <begin position="42"/>
        <end position="97"/>
    </location>
</feature>